<evidence type="ECO:0000256" key="1">
    <source>
        <dbReference type="SAM" id="MobiDB-lite"/>
    </source>
</evidence>
<evidence type="ECO:0000313" key="2">
    <source>
        <dbReference type="EnsemblPlants" id="OMERI02G24550.1"/>
    </source>
</evidence>
<dbReference type="Proteomes" id="UP000008021">
    <property type="component" value="Chromosome 2"/>
</dbReference>
<dbReference type="Gramene" id="OMERI02G24550.1">
    <property type="protein sequence ID" value="OMERI02G24550.1"/>
    <property type="gene ID" value="OMERI02G24550"/>
</dbReference>
<feature type="region of interest" description="Disordered" evidence="1">
    <location>
        <begin position="38"/>
        <end position="78"/>
    </location>
</feature>
<evidence type="ECO:0000313" key="3">
    <source>
        <dbReference type="Proteomes" id="UP000008021"/>
    </source>
</evidence>
<keyword evidence="3" id="KW-1185">Reference proteome</keyword>
<feature type="compositionally biased region" description="Basic and acidic residues" evidence="1">
    <location>
        <begin position="1"/>
        <end position="13"/>
    </location>
</feature>
<organism evidence="2">
    <name type="scientific">Oryza meridionalis</name>
    <dbReference type="NCBI Taxonomy" id="40149"/>
    <lineage>
        <taxon>Eukaryota</taxon>
        <taxon>Viridiplantae</taxon>
        <taxon>Streptophyta</taxon>
        <taxon>Embryophyta</taxon>
        <taxon>Tracheophyta</taxon>
        <taxon>Spermatophyta</taxon>
        <taxon>Magnoliopsida</taxon>
        <taxon>Liliopsida</taxon>
        <taxon>Poales</taxon>
        <taxon>Poaceae</taxon>
        <taxon>BOP clade</taxon>
        <taxon>Oryzoideae</taxon>
        <taxon>Oryzeae</taxon>
        <taxon>Oryzinae</taxon>
        <taxon>Oryza</taxon>
    </lineage>
</organism>
<dbReference type="EnsemblPlants" id="OMERI02G24550.1">
    <property type="protein sequence ID" value="OMERI02G24550.1"/>
    <property type="gene ID" value="OMERI02G24550"/>
</dbReference>
<proteinExistence type="predicted"/>
<reference evidence="2" key="2">
    <citation type="submission" date="2018-05" db="EMBL/GenBank/DDBJ databases">
        <title>OmerRS3 (Oryza meridionalis Reference Sequence Version 3).</title>
        <authorList>
            <person name="Zhang J."/>
            <person name="Kudrna D."/>
            <person name="Lee S."/>
            <person name="Talag J."/>
            <person name="Welchert J."/>
            <person name="Wing R.A."/>
        </authorList>
    </citation>
    <scope>NUCLEOTIDE SEQUENCE [LARGE SCALE GENOMIC DNA]</scope>
    <source>
        <strain evidence="2">cv. OR44</strain>
    </source>
</reference>
<dbReference type="HOGENOM" id="CLU_2053401_0_0_1"/>
<accession>A0A0E0CNR8</accession>
<reference evidence="2" key="1">
    <citation type="submission" date="2015-04" db="UniProtKB">
        <authorList>
            <consortium name="EnsemblPlants"/>
        </authorList>
    </citation>
    <scope>IDENTIFICATION</scope>
</reference>
<protein>
    <submittedName>
        <fullName evidence="2">Uncharacterized protein</fullName>
    </submittedName>
</protein>
<dbReference type="AlphaFoldDB" id="A0A0E0CNR8"/>
<sequence length="120" mass="13117">MFEKEAYQYRFEKTTGGPEPPRSRRRVVLAVPSLGVGTGLTRWTTPPASPHAESPDTAIHRPSAAAKRGGKRGESARCSIPPRIGTNFELHCFKLAVVARAYAWWPVGPMGFGALLCRNV</sequence>
<feature type="region of interest" description="Disordered" evidence="1">
    <location>
        <begin position="1"/>
        <end position="23"/>
    </location>
</feature>
<name>A0A0E0CNR8_9ORYZ</name>